<keyword evidence="3 8" id="KW-0813">Transport</keyword>
<keyword evidence="12" id="KW-1185">Reference proteome</keyword>
<feature type="transmembrane region" description="Helical" evidence="10">
    <location>
        <begin position="6"/>
        <end position="24"/>
    </location>
</feature>
<organism evidence="11 12">
    <name type="scientific">Tilletia horrida</name>
    <dbReference type="NCBI Taxonomy" id="155126"/>
    <lineage>
        <taxon>Eukaryota</taxon>
        <taxon>Fungi</taxon>
        <taxon>Dikarya</taxon>
        <taxon>Basidiomycota</taxon>
        <taxon>Ustilaginomycotina</taxon>
        <taxon>Exobasidiomycetes</taxon>
        <taxon>Tilletiales</taxon>
        <taxon>Tilletiaceae</taxon>
        <taxon>Tilletia</taxon>
    </lineage>
</organism>
<accession>A0AAN6JMY1</accession>
<dbReference type="PRINTS" id="PR00783">
    <property type="entry name" value="MINTRINSICP"/>
</dbReference>
<dbReference type="FunFam" id="1.20.1080.10:FF:000014">
    <property type="entry name" value="Aquaporin 1"/>
    <property type="match status" value="1"/>
</dbReference>
<evidence type="ECO:0008006" key="13">
    <source>
        <dbReference type="Google" id="ProtNLM"/>
    </source>
</evidence>
<dbReference type="Proteomes" id="UP001176521">
    <property type="component" value="Unassembled WGS sequence"/>
</dbReference>
<evidence type="ECO:0000256" key="5">
    <source>
        <dbReference type="ARBA" id="ARBA00022737"/>
    </source>
</evidence>
<proteinExistence type="inferred from homology"/>
<dbReference type="Pfam" id="PF00230">
    <property type="entry name" value="MIP"/>
    <property type="match status" value="1"/>
</dbReference>
<name>A0AAN6JMY1_9BASI</name>
<feature type="region of interest" description="Disordered" evidence="9">
    <location>
        <begin position="321"/>
        <end position="388"/>
    </location>
</feature>
<keyword evidence="4 8" id="KW-0812">Transmembrane</keyword>
<feature type="compositionally biased region" description="Polar residues" evidence="9">
    <location>
        <begin position="347"/>
        <end position="370"/>
    </location>
</feature>
<dbReference type="PANTHER" id="PTHR19139">
    <property type="entry name" value="AQUAPORIN TRANSPORTER"/>
    <property type="match status" value="1"/>
</dbReference>
<evidence type="ECO:0000256" key="3">
    <source>
        <dbReference type="ARBA" id="ARBA00022448"/>
    </source>
</evidence>
<evidence type="ECO:0000313" key="12">
    <source>
        <dbReference type="Proteomes" id="UP001176521"/>
    </source>
</evidence>
<comment type="caution">
    <text evidence="11">The sequence shown here is derived from an EMBL/GenBank/DDBJ whole genome shotgun (WGS) entry which is preliminary data.</text>
</comment>
<dbReference type="SUPFAM" id="SSF81338">
    <property type="entry name" value="Aquaporin-like"/>
    <property type="match status" value="1"/>
</dbReference>
<feature type="transmembrane region" description="Helical" evidence="10">
    <location>
        <begin position="138"/>
        <end position="159"/>
    </location>
</feature>
<feature type="transmembrane region" description="Helical" evidence="10">
    <location>
        <begin position="99"/>
        <end position="118"/>
    </location>
</feature>
<feature type="transmembrane region" description="Helical" evidence="10">
    <location>
        <begin position="211"/>
        <end position="228"/>
    </location>
</feature>
<dbReference type="GO" id="GO:0015250">
    <property type="term" value="F:water channel activity"/>
    <property type="evidence" value="ECO:0007669"/>
    <property type="project" value="TreeGrafter"/>
</dbReference>
<dbReference type="InterPro" id="IPR000425">
    <property type="entry name" value="MIP"/>
</dbReference>
<evidence type="ECO:0000256" key="7">
    <source>
        <dbReference type="ARBA" id="ARBA00023136"/>
    </source>
</evidence>
<gene>
    <name evidence="11" type="ORF">OC842_001889</name>
</gene>
<evidence type="ECO:0000256" key="2">
    <source>
        <dbReference type="ARBA" id="ARBA00006175"/>
    </source>
</evidence>
<dbReference type="Gene3D" id="1.20.1080.10">
    <property type="entry name" value="Glycerol uptake facilitator protein"/>
    <property type="match status" value="1"/>
</dbReference>
<evidence type="ECO:0000256" key="6">
    <source>
        <dbReference type="ARBA" id="ARBA00022989"/>
    </source>
</evidence>
<keyword evidence="6 10" id="KW-1133">Transmembrane helix</keyword>
<evidence type="ECO:0000256" key="1">
    <source>
        <dbReference type="ARBA" id="ARBA00004141"/>
    </source>
</evidence>
<comment type="subcellular location">
    <subcellularLocation>
        <location evidence="1">Membrane</location>
        <topology evidence="1">Multi-pass membrane protein</topology>
    </subcellularLocation>
</comment>
<keyword evidence="5" id="KW-0677">Repeat</keyword>
<keyword evidence="7 10" id="KW-0472">Membrane</keyword>
<dbReference type="InterPro" id="IPR023271">
    <property type="entry name" value="Aquaporin-like"/>
</dbReference>
<comment type="similarity">
    <text evidence="2 8">Belongs to the MIP/aquaporin (TC 1.A.8) family.</text>
</comment>
<dbReference type="GO" id="GO:0005886">
    <property type="term" value="C:plasma membrane"/>
    <property type="evidence" value="ECO:0007669"/>
    <property type="project" value="TreeGrafter"/>
</dbReference>
<dbReference type="AlphaFoldDB" id="A0AAN6JMY1"/>
<protein>
    <recommendedName>
        <fullName evidence="13">Aquaporin</fullName>
    </recommendedName>
</protein>
<dbReference type="EMBL" id="JAPDMQ010000072">
    <property type="protein sequence ID" value="KAK0536705.1"/>
    <property type="molecule type" value="Genomic_DNA"/>
</dbReference>
<feature type="transmembrane region" description="Helical" evidence="10">
    <location>
        <begin position="76"/>
        <end position="92"/>
    </location>
</feature>
<dbReference type="InterPro" id="IPR034294">
    <property type="entry name" value="Aquaporin_transptr"/>
</dbReference>
<sequence length="388" mass="41168">MPVKDHVMAGAGELIGTAMFLFLAEGGAKTAQLSRAASQTEVATVLSNESILFIATSFGLSLLVSAWLFFRITGGLFNPAITFALWLAGVLTSRRAIVLFFAQILGGIIAAALVYALLPSQNVSSVNTALSSGVSIAQGFFIEMLCTSALVFSVFMLAVEKHRATYLAPIGIGLTLFACHLFAVVWTGCGLNPARSFGPAVVSGTFPKEHWIYWIAPLAGGFFALLYFEVLKTLKYNSVVLDQDSDKEVIGLRPVHVRMYRFISRDPNAEIPNLLGDDDDDTDLEKGRAPGASNGDRVNSFPVYAQAGGTAVPRAVTMPGAANGERVSSTDTYPVPNIESTLGKVSPSAQQQQHGQSNFLSAGTPESNMTLAHPPPAMNPSAPNQPGI</sequence>
<evidence type="ECO:0000256" key="10">
    <source>
        <dbReference type="SAM" id="Phobius"/>
    </source>
</evidence>
<feature type="transmembrane region" description="Helical" evidence="10">
    <location>
        <begin position="166"/>
        <end position="186"/>
    </location>
</feature>
<dbReference type="PANTHER" id="PTHR19139:SF199">
    <property type="entry name" value="MIP17260P"/>
    <property type="match status" value="1"/>
</dbReference>
<reference evidence="11" key="1">
    <citation type="journal article" date="2023" name="PhytoFront">
        <title>Draft Genome Resources of Seven Strains of Tilletia horrida, Causal Agent of Kernel Smut of Rice.</title>
        <authorList>
            <person name="Khanal S."/>
            <person name="Antony Babu S."/>
            <person name="Zhou X.G."/>
        </authorList>
    </citation>
    <scope>NUCLEOTIDE SEQUENCE</scope>
    <source>
        <strain evidence="11">TX3</strain>
    </source>
</reference>
<evidence type="ECO:0000256" key="4">
    <source>
        <dbReference type="ARBA" id="ARBA00022692"/>
    </source>
</evidence>
<evidence type="ECO:0000313" key="11">
    <source>
        <dbReference type="EMBL" id="KAK0536705.1"/>
    </source>
</evidence>
<evidence type="ECO:0000256" key="8">
    <source>
        <dbReference type="RuleBase" id="RU000477"/>
    </source>
</evidence>
<evidence type="ECO:0000256" key="9">
    <source>
        <dbReference type="SAM" id="MobiDB-lite"/>
    </source>
</evidence>
<feature type="region of interest" description="Disordered" evidence="9">
    <location>
        <begin position="271"/>
        <end position="300"/>
    </location>
</feature>